<dbReference type="SUPFAM" id="SSF52833">
    <property type="entry name" value="Thioredoxin-like"/>
    <property type="match status" value="1"/>
</dbReference>
<evidence type="ECO:0000256" key="3">
    <source>
        <dbReference type="ARBA" id="ARBA00023002"/>
    </source>
</evidence>
<comment type="caution">
    <text evidence="7">The sequence shown here is derived from an EMBL/GenBank/DDBJ whole genome shotgun (WGS) entry which is preliminary data.</text>
</comment>
<accession>A0A926NE15</accession>
<dbReference type="AlphaFoldDB" id="A0A926NE15"/>
<dbReference type="InterPro" id="IPR036249">
    <property type="entry name" value="Thioredoxin-like_sf"/>
</dbReference>
<dbReference type="EMBL" id="JACXAH010000005">
    <property type="protein sequence ID" value="MBD1371844.1"/>
    <property type="molecule type" value="Genomic_DNA"/>
</dbReference>
<feature type="domain" description="Thioredoxin" evidence="6">
    <location>
        <begin position="1"/>
        <end position="157"/>
    </location>
</feature>
<evidence type="ECO:0000256" key="4">
    <source>
        <dbReference type="PIRSR" id="PIRSR000303-1"/>
    </source>
</evidence>
<dbReference type="InterPro" id="IPR013766">
    <property type="entry name" value="Thioredoxin_domain"/>
</dbReference>
<reference evidence="7" key="1">
    <citation type="submission" date="2020-09" db="EMBL/GenBank/DDBJ databases">
        <title>A novel bacterium of genus Hazenella, isolated from South China Sea.</title>
        <authorList>
            <person name="Huang H."/>
            <person name="Mo K."/>
            <person name="Hu Y."/>
        </authorList>
    </citation>
    <scope>NUCLEOTIDE SEQUENCE</scope>
    <source>
        <strain evidence="7">IB182357</strain>
    </source>
</reference>
<dbReference type="RefSeq" id="WP_191141723.1">
    <property type="nucleotide sequence ID" value="NZ_JACXAH010000005.1"/>
</dbReference>
<dbReference type="CDD" id="cd00340">
    <property type="entry name" value="GSH_Peroxidase"/>
    <property type="match status" value="1"/>
</dbReference>
<evidence type="ECO:0000256" key="5">
    <source>
        <dbReference type="RuleBase" id="RU000499"/>
    </source>
</evidence>
<dbReference type="FunFam" id="3.40.30.10:FF:000010">
    <property type="entry name" value="Glutathione peroxidase"/>
    <property type="match status" value="1"/>
</dbReference>
<evidence type="ECO:0000313" key="8">
    <source>
        <dbReference type="Proteomes" id="UP000661691"/>
    </source>
</evidence>
<dbReference type="GO" id="GO:0004601">
    <property type="term" value="F:peroxidase activity"/>
    <property type="evidence" value="ECO:0007669"/>
    <property type="project" value="UniProtKB-KW"/>
</dbReference>
<evidence type="ECO:0000259" key="6">
    <source>
        <dbReference type="PROSITE" id="PS51352"/>
    </source>
</evidence>
<sequence length="157" mass="17822">MNFYDFTVLNAQNEEIALSDYKGKVILVVNTASECGFTPQYKELQALYEKLEGEDFEILGFPCNQFGNQEPGSDEEIQSFCQVNFGVTFPILKKVNVKGPDAHPLFKYLTQEAPGLLLKDIKWNFTKFLIDSEGHVVDRFAPTTSPTKMESDIRKLL</sequence>
<evidence type="ECO:0000313" key="7">
    <source>
        <dbReference type="EMBL" id="MBD1371844.1"/>
    </source>
</evidence>
<name>A0A926NE15_9BACL</name>
<comment type="similarity">
    <text evidence="1 5">Belongs to the glutathione peroxidase family.</text>
</comment>
<dbReference type="Pfam" id="PF00255">
    <property type="entry name" value="GSHPx"/>
    <property type="match status" value="1"/>
</dbReference>
<protein>
    <recommendedName>
        <fullName evidence="5">Glutathione peroxidase</fullName>
    </recommendedName>
</protein>
<dbReference type="PROSITE" id="PS00763">
    <property type="entry name" value="GLUTATHIONE_PEROXID_2"/>
    <property type="match status" value="1"/>
</dbReference>
<dbReference type="PROSITE" id="PS51355">
    <property type="entry name" value="GLUTATHIONE_PEROXID_3"/>
    <property type="match status" value="1"/>
</dbReference>
<gene>
    <name evidence="7" type="ORF">IC620_05660</name>
</gene>
<dbReference type="InterPro" id="IPR029759">
    <property type="entry name" value="GPX_AS"/>
</dbReference>
<organism evidence="7 8">
    <name type="scientific">Polycladospora coralii</name>
    <dbReference type="NCBI Taxonomy" id="2771432"/>
    <lineage>
        <taxon>Bacteria</taxon>
        <taxon>Bacillati</taxon>
        <taxon>Bacillota</taxon>
        <taxon>Bacilli</taxon>
        <taxon>Bacillales</taxon>
        <taxon>Thermoactinomycetaceae</taxon>
        <taxon>Polycladospora</taxon>
    </lineage>
</organism>
<dbReference type="Gene3D" id="3.40.30.10">
    <property type="entry name" value="Glutaredoxin"/>
    <property type="match status" value="1"/>
</dbReference>
<dbReference type="Proteomes" id="UP000661691">
    <property type="component" value="Unassembled WGS sequence"/>
</dbReference>
<evidence type="ECO:0000256" key="1">
    <source>
        <dbReference type="ARBA" id="ARBA00006926"/>
    </source>
</evidence>
<evidence type="ECO:0000256" key="2">
    <source>
        <dbReference type="ARBA" id="ARBA00022559"/>
    </source>
</evidence>
<dbReference type="InterPro" id="IPR029760">
    <property type="entry name" value="GPX_CS"/>
</dbReference>
<dbReference type="PANTHER" id="PTHR11592:SF78">
    <property type="entry name" value="GLUTATHIONE PEROXIDASE"/>
    <property type="match status" value="1"/>
</dbReference>
<feature type="active site" evidence="4">
    <location>
        <position position="35"/>
    </location>
</feature>
<keyword evidence="2 5" id="KW-0575">Peroxidase</keyword>
<keyword evidence="3 5" id="KW-0560">Oxidoreductase</keyword>
<dbReference type="PROSITE" id="PS00460">
    <property type="entry name" value="GLUTATHIONE_PEROXID_1"/>
    <property type="match status" value="1"/>
</dbReference>
<proteinExistence type="inferred from homology"/>
<dbReference type="PIRSF" id="PIRSF000303">
    <property type="entry name" value="Glutathion_perox"/>
    <property type="match status" value="1"/>
</dbReference>
<dbReference type="InterPro" id="IPR000889">
    <property type="entry name" value="Glutathione_peroxidase"/>
</dbReference>
<dbReference type="PANTHER" id="PTHR11592">
    <property type="entry name" value="GLUTATHIONE PEROXIDASE"/>
    <property type="match status" value="1"/>
</dbReference>
<dbReference type="PRINTS" id="PR01011">
    <property type="entry name" value="GLUTPROXDASE"/>
</dbReference>
<keyword evidence="8" id="KW-1185">Reference proteome</keyword>
<dbReference type="PROSITE" id="PS51352">
    <property type="entry name" value="THIOREDOXIN_2"/>
    <property type="match status" value="1"/>
</dbReference>
<dbReference type="GO" id="GO:0034599">
    <property type="term" value="P:cellular response to oxidative stress"/>
    <property type="evidence" value="ECO:0007669"/>
    <property type="project" value="TreeGrafter"/>
</dbReference>